<evidence type="ECO:0000313" key="2">
    <source>
        <dbReference type="EMBL" id="MCI33846.1"/>
    </source>
</evidence>
<evidence type="ECO:0000256" key="1">
    <source>
        <dbReference type="SAM" id="MobiDB-lite"/>
    </source>
</evidence>
<keyword evidence="3" id="KW-1185">Reference proteome</keyword>
<comment type="caution">
    <text evidence="2">The sequence shown here is derived from an EMBL/GenBank/DDBJ whole genome shotgun (WGS) entry which is preliminary data.</text>
</comment>
<feature type="region of interest" description="Disordered" evidence="1">
    <location>
        <begin position="58"/>
        <end position="81"/>
    </location>
</feature>
<dbReference type="AlphaFoldDB" id="A0A392RDD3"/>
<proteinExistence type="predicted"/>
<protein>
    <submittedName>
        <fullName evidence="2">Uncharacterized protein</fullName>
    </submittedName>
</protein>
<reference evidence="2 3" key="1">
    <citation type="journal article" date="2018" name="Front. Plant Sci.">
        <title>Red Clover (Trifolium pratense) and Zigzag Clover (T. medium) - A Picture of Genomic Similarities and Differences.</title>
        <authorList>
            <person name="Dluhosova J."/>
            <person name="Istvanek J."/>
            <person name="Nedelnik J."/>
            <person name="Repkova J."/>
        </authorList>
    </citation>
    <scope>NUCLEOTIDE SEQUENCE [LARGE SCALE GENOMIC DNA]</scope>
    <source>
        <strain evidence="3">cv. 10/8</strain>
        <tissue evidence="2">Leaf</tissue>
    </source>
</reference>
<organism evidence="2 3">
    <name type="scientific">Trifolium medium</name>
    <dbReference type="NCBI Taxonomy" id="97028"/>
    <lineage>
        <taxon>Eukaryota</taxon>
        <taxon>Viridiplantae</taxon>
        <taxon>Streptophyta</taxon>
        <taxon>Embryophyta</taxon>
        <taxon>Tracheophyta</taxon>
        <taxon>Spermatophyta</taxon>
        <taxon>Magnoliopsida</taxon>
        <taxon>eudicotyledons</taxon>
        <taxon>Gunneridae</taxon>
        <taxon>Pentapetalae</taxon>
        <taxon>rosids</taxon>
        <taxon>fabids</taxon>
        <taxon>Fabales</taxon>
        <taxon>Fabaceae</taxon>
        <taxon>Papilionoideae</taxon>
        <taxon>50 kb inversion clade</taxon>
        <taxon>NPAAA clade</taxon>
        <taxon>Hologalegina</taxon>
        <taxon>IRL clade</taxon>
        <taxon>Trifolieae</taxon>
        <taxon>Trifolium</taxon>
    </lineage>
</organism>
<dbReference type="Proteomes" id="UP000265520">
    <property type="component" value="Unassembled WGS sequence"/>
</dbReference>
<accession>A0A392RDD3</accession>
<sequence length="81" mass="9288">MDALTSEPLGRALEDKWMIMPDMKFLIAQRYKYAVVLRTGNSYLETYFPLEGQPPHADIFEAGQSDTSNMSDVGERPFEIR</sequence>
<evidence type="ECO:0000313" key="3">
    <source>
        <dbReference type="Proteomes" id="UP000265520"/>
    </source>
</evidence>
<name>A0A392RDD3_9FABA</name>
<dbReference type="EMBL" id="LXQA010207981">
    <property type="protein sequence ID" value="MCI33846.1"/>
    <property type="molecule type" value="Genomic_DNA"/>
</dbReference>